<dbReference type="InterPro" id="IPR050071">
    <property type="entry name" value="Dehydroquinate_synthase"/>
</dbReference>
<feature type="domain" description="3-dehydroquinate synthase C-terminal" evidence="7">
    <location>
        <begin position="366"/>
        <end position="501"/>
    </location>
</feature>
<evidence type="ECO:0000259" key="6">
    <source>
        <dbReference type="Pfam" id="PF01761"/>
    </source>
</evidence>
<dbReference type="PANTHER" id="PTHR43622">
    <property type="entry name" value="3-DEHYDROQUINATE SYNTHASE"/>
    <property type="match status" value="1"/>
</dbReference>
<sequence>MFGVLSFMVVVQGFQILPNEISSKIVKSQMRRYDNSGPLQPARRILSLSGSTRLADEMENVFHLALHDKRRVDEVVCKFIYDGTLIIGHDEYVGQGAIKRGLCRLFYDYEHFNGGEIEIIDQSHTVLHIKNDQEIFSFDLKLEKADRDYGDGPCLSQLEVIPKNTAAQKWLGTKKQIIKKKQRPLWETYDGRVKQKIWESAGLFDLKNTFLLQKLEISTDRLVCIIDQTVWNLYKDQMLAWAKSVEIKLETIIAPGNEDEKTMDNMIFLLDELARVDPLRRSEPVLAIGGGVLTDTAGFACALWRRGIPWCRLPTTLLGMVDASVGIKVAVNYKRKNGVGHFFSPLHTFIDATFLPTLDFADVKSGCGEIMKAALIHDASLFNLMEEHGPRLILSKFQAGDPIADQVVQKSIDAMLDCIGPDLWEESLLRPMDFGHTFSRTLEASEHFQLRHGEAVAIDCVMSTMIANVKNLVSHQDAQRVLDLYAALDLPCSIVGITADTYKLATKEITVHRDGILRAPLPKGIGSCTFVDSFTDEEIEQAFFKLEQFMHKHPNTYWDNSKSFNSGTVGPKSEEQTILHDIKTSPRTTVEMTPSAK</sequence>
<dbReference type="EMBL" id="HBIJ01003132">
    <property type="protein sequence ID" value="CAE0361438.1"/>
    <property type="molecule type" value="Transcribed_RNA"/>
</dbReference>
<dbReference type="SUPFAM" id="SSF56796">
    <property type="entry name" value="Dehydroquinate synthase-like"/>
    <property type="match status" value="1"/>
</dbReference>
<dbReference type="GO" id="GO:0046872">
    <property type="term" value="F:metal ion binding"/>
    <property type="evidence" value="ECO:0007669"/>
    <property type="project" value="UniProtKB-KW"/>
</dbReference>
<feature type="domain" description="3-dehydroquinate synthase N-terminal" evidence="6">
    <location>
        <begin position="252"/>
        <end position="362"/>
    </location>
</feature>
<gene>
    <name evidence="8" type="ORF">ALAG00032_LOCUS2171</name>
</gene>
<protein>
    <recommendedName>
        <fullName evidence="9">3-dehydroquinate synthase domain-containing protein</fullName>
    </recommendedName>
</protein>
<keyword evidence="2" id="KW-0479">Metal-binding</keyword>
<evidence type="ECO:0000259" key="7">
    <source>
        <dbReference type="Pfam" id="PF24621"/>
    </source>
</evidence>
<evidence type="ECO:0000256" key="3">
    <source>
        <dbReference type="ARBA" id="ARBA00022741"/>
    </source>
</evidence>
<evidence type="ECO:0000256" key="2">
    <source>
        <dbReference type="ARBA" id="ARBA00022723"/>
    </source>
</evidence>
<dbReference type="Pfam" id="PF01761">
    <property type="entry name" value="DHQ_synthase"/>
    <property type="match status" value="1"/>
</dbReference>
<evidence type="ECO:0000313" key="8">
    <source>
        <dbReference type="EMBL" id="CAE0361438.1"/>
    </source>
</evidence>
<dbReference type="Gene3D" id="1.20.1090.10">
    <property type="entry name" value="Dehydroquinate synthase-like - alpha domain"/>
    <property type="match status" value="1"/>
</dbReference>
<keyword evidence="4" id="KW-0520">NAD</keyword>
<evidence type="ECO:0000256" key="5">
    <source>
        <dbReference type="ARBA" id="ARBA00023239"/>
    </source>
</evidence>
<reference evidence="8" key="1">
    <citation type="submission" date="2021-01" db="EMBL/GenBank/DDBJ databases">
        <authorList>
            <person name="Corre E."/>
            <person name="Pelletier E."/>
            <person name="Niang G."/>
            <person name="Scheremetjew M."/>
            <person name="Finn R."/>
            <person name="Kale V."/>
            <person name="Holt S."/>
            <person name="Cochrane G."/>
            <person name="Meng A."/>
            <person name="Brown T."/>
            <person name="Cohen L."/>
        </authorList>
    </citation>
    <scope>NUCLEOTIDE SEQUENCE</scope>
    <source>
        <strain evidence="8">CCMP1510</strain>
    </source>
</reference>
<keyword evidence="5" id="KW-0456">Lyase</keyword>
<proteinExistence type="predicted"/>
<comment type="cofactor">
    <cofactor evidence="1">
        <name>NAD(+)</name>
        <dbReference type="ChEBI" id="CHEBI:57540"/>
    </cofactor>
</comment>
<evidence type="ECO:0008006" key="9">
    <source>
        <dbReference type="Google" id="ProtNLM"/>
    </source>
</evidence>
<accession>A0A7S3NHM6</accession>
<dbReference type="GO" id="GO:0000166">
    <property type="term" value="F:nucleotide binding"/>
    <property type="evidence" value="ECO:0007669"/>
    <property type="project" value="UniProtKB-KW"/>
</dbReference>
<name>A0A7S3NHM6_9STRA</name>
<organism evidence="8">
    <name type="scientific">Aureoumbra lagunensis</name>
    <dbReference type="NCBI Taxonomy" id="44058"/>
    <lineage>
        <taxon>Eukaryota</taxon>
        <taxon>Sar</taxon>
        <taxon>Stramenopiles</taxon>
        <taxon>Ochrophyta</taxon>
        <taxon>Pelagophyceae</taxon>
        <taxon>Pelagomonadales</taxon>
        <taxon>Aureoumbra</taxon>
    </lineage>
</organism>
<dbReference type="GO" id="GO:0003856">
    <property type="term" value="F:3-dehydroquinate synthase activity"/>
    <property type="evidence" value="ECO:0007669"/>
    <property type="project" value="TreeGrafter"/>
</dbReference>
<dbReference type="Pfam" id="PF24621">
    <property type="entry name" value="DHQS_C"/>
    <property type="match status" value="1"/>
</dbReference>
<dbReference type="PANTHER" id="PTHR43622:SF3">
    <property type="entry name" value="2-EPI-5-EPI-VALIOLONE SYNTHASE"/>
    <property type="match status" value="1"/>
</dbReference>
<dbReference type="Gene3D" id="3.40.50.1970">
    <property type="match status" value="1"/>
</dbReference>
<dbReference type="AlphaFoldDB" id="A0A7S3NHM6"/>
<keyword evidence="3" id="KW-0547">Nucleotide-binding</keyword>
<dbReference type="InterPro" id="IPR056179">
    <property type="entry name" value="DHQS_C"/>
</dbReference>
<evidence type="ECO:0000256" key="1">
    <source>
        <dbReference type="ARBA" id="ARBA00001911"/>
    </source>
</evidence>
<dbReference type="CDD" id="cd08199">
    <property type="entry name" value="EEVS"/>
    <property type="match status" value="1"/>
</dbReference>
<evidence type="ECO:0000256" key="4">
    <source>
        <dbReference type="ARBA" id="ARBA00023027"/>
    </source>
</evidence>
<dbReference type="GO" id="GO:0017000">
    <property type="term" value="P:antibiotic biosynthetic process"/>
    <property type="evidence" value="ECO:0007669"/>
    <property type="project" value="InterPro"/>
</dbReference>
<dbReference type="InterPro" id="IPR035872">
    <property type="entry name" value="EEVS-like"/>
</dbReference>
<dbReference type="InterPro" id="IPR030960">
    <property type="entry name" value="DHQS/DOIS_N"/>
</dbReference>